<evidence type="ECO:0000313" key="2">
    <source>
        <dbReference type="EMBL" id="RKH74019.1"/>
    </source>
</evidence>
<keyword evidence="3" id="KW-1185">Reference proteome</keyword>
<reference evidence="3" key="1">
    <citation type="submission" date="2018-09" db="EMBL/GenBank/DDBJ databases">
        <authorList>
            <person name="Livingstone P.G."/>
            <person name="Whitworth D.E."/>
        </authorList>
    </citation>
    <scope>NUCLEOTIDE SEQUENCE [LARGE SCALE GENOMIC DNA]</scope>
    <source>
        <strain evidence="3">AB047A</strain>
    </source>
</reference>
<dbReference type="EMBL" id="RAWM01000001">
    <property type="protein sequence ID" value="RKH74019.1"/>
    <property type="molecule type" value="Genomic_DNA"/>
</dbReference>
<name>A0A3A8QZ07_9BACT</name>
<feature type="region of interest" description="Disordered" evidence="1">
    <location>
        <begin position="34"/>
        <end position="58"/>
    </location>
</feature>
<dbReference type="Proteomes" id="UP000282656">
    <property type="component" value="Unassembled WGS sequence"/>
</dbReference>
<dbReference type="RefSeq" id="WP_121722917.1">
    <property type="nucleotide sequence ID" value="NZ_RAWM01000001.1"/>
</dbReference>
<accession>A0A3A8QZ07</accession>
<sequence length="285" mass="30089">MSGLSDRTGALTRWLGLGGLLALVATAALLKDPPPPAPELPARPPSTPEIALPPAPPFPDAGVGRVQRVIPPFPGETLIPLGRLVTNGSPMEMGYFETDHPPGEVLEFYARQFRLRGRHIVTQDDGAGGGSVNYYDDRLGALVAVTTIRVGGAATRTLVFPSLVEAPEGIHLGGTAPESLPQPPGVVTVLRVDEGSGGPGAGSTTLTQVAHGTPQMLAEFYRAQLPSRGYAPSGRRLARGVEVLEFERRGERLALTLSPLDKDGPPESLITFVLERAPLPQESNR</sequence>
<proteinExistence type="predicted"/>
<evidence type="ECO:0000313" key="3">
    <source>
        <dbReference type="Proteomes" id="UP000282656"/>
    </source>
</evidence>
<organism evidence="2 3">
    <name type="scientific">Corallococcus interemptor</name>
    <dbReference type="NCBI Taxonomy" id="2316720"/>
    <lineage>
        <taxon>Bacteria</taxon>
        <taxon>Pseudomonadati</taxon>
        <taxon>Myxococcota</taxon>
        <taxon>Myxococcia</taxon>
        <taxon>Myxococcales</taxon>
        <taxon>Cystobacterineae</taxon>
        <taxon>Myxococcaceae</taxon>
        <taxon>Corallococcus</taxon>
    </lineage>
</organism>
<dbReference type="OrthoDB" id="5504018at2"/>
<dbReference type="AlphaFoldDB" id="A0A3A8QZ07"/>
<evidence type="ECO:0000256" key="1">
    <source>
        <dbReference type="SAM" id="MobiDB-lite"/>
    </source>
</evidence>
<protein>
    <submittedName>
        <fullName evidence="2">Uncharacterized protein</fullName>
    </submittedName>
</protein>
<gene>
    <name evidence="2" type="ORF">D7X96_00145</name>
</gene>
<comment type="caution">
    <text evidence="2">The sequence shown here is derived from an EMBL/GenBank/DDBJ whole genome shotgun (WGS) entry which is preliminary data.</text>
</comment>